<dbReference type="PANTHER" id="PTHR23517">
    <property type="entry name" value="RESISTANCE PROTEIN MDTM, PUTATIVE-RELATED-RELATED"/>
    <property type="match status" value="1"/>
</dbReference>
<evidence type="ECO:0000259" key="9">
    <source>
        <dbReference type="PROSITE" id="PS50850"/>
    </source>
</evidence>
<keyword evidence="3" id="KW-1003">Cell membrane</keyword>
<dbReference type="Proteomes" id="UP001500945">
    <property type="component" value="Unassembled WGS sequence"/>
</dbReference>
<protein>
    <recommendedName>
        <fullName evidence="9">Major facilitator superfamily (MFS) profile domain-containing protein</fullName>
    </recommendedName>
</protein>
<dbReference type="RefSeq" id="WP_345201371.1">
    <property type="nucleotide sequence ID" value="NZ_BAABGM010000001.1"/>
</dbReference>
<keyword evidence="11" id="KW-1185">Reference proteome</keyword>
<feature type="compositionally biased region" description="Pro residues" evidence="7">
    <location>
        <begin position="19"/>
        <end position="34"/>
    </location>
</feature>
<evidence type="ECO:0000256" key="4">
    <source>
        <dbReference type="ARBA" id="ARBA00022692"/>
    </source>
</evidence>
<keyword evidence="4 8" id="KW-0812">Transmembrane</keyword>
<evidence type="ECO:0000256" key="2">
    <source>
        <dbReference type="ARBA" id="ARBA00022448"/>
    </source>
</evidence>
<evidence type="ECO:0000256" key="8">
    <source>
        <dbReference type="SAM" id="Phobius"/>
    </source>
</evidence>
<keyword evidence="6 8" id="KW-0472">Membrane</keyword>
<dbReference type="EMBL" id="BAABGM010000001">
    <property type="protein sequence ID" value="GAA4397429.1"/>
    <property type="molecule type" value="Genomic_DNA"/>
</dbReference>
<dbReference type="InterPro" id="IPR050171">
    <property type="entry name" value="MFS_Transporters"/>
</dbReference>
<dbReference type="PROSITE" id="PS50850">
    <property type="entry name" value="MFS"/>
    <property type="match status" value="1"/>
</dbReference>
<evidence type="ECO:0000313" key="10">
    <source>
        <dbReference type="EMBL" id="GAA4397429.1"/>
    </source>
</evidence>
<evidence type="ECO:0000313" key="11">
    <source>
        <dbReference type="Proteomes" id="UP001500945"/>
    </source>
</evidence>
<feature type="transmembrane region" description="Helical" evidence="8">
    <location>
        <begin position="331"/>
        <end position="350"/>
    </location>
</feature>
<proteinExistence type="predicted"/>
<evidence type="ECO:0000256" key="7">
    <source>
        <dbReference type="SAM" id="MobiDB-lite"/>
    </source>
</evidence>
<keyword evidence="2" id="KW-0813">Transport</keyword>
<name>A0ABP8JX12_9MICO</name>
<feature type="region of interest" description="Disordered" evidence="7">
    <location>
        <begin position="1"/>
        <end position="66"/>
    </location>
</feature>
<feature type="transmembrane region" description="Helical" evidence="8">
    <location>
        <begin position="145"/>
        <end position="164"/>
    </location>
</feature>
<feature type="transmembrane region" description="Helical" evidence="8">
    <location>
        <begin position="426"/>
        <end position="449"/>
    </location>
</feature>
<feature type="transmembrane region" description="Helical" evidence="8">
    <location>
        <begin position="293"/>
        <end position="311"/>
    </location>
</feature>
<evidence type="ECO:0000256" key="1">
    <source>
        <dbReference type="ARBA" id="ARBA00004651"/>
    </source>
</evidence>
<feature type="transmembrane region" description="Helical" evidence="8">
    <location>
        <begin position="455"/>
        <end position="475"/>
    </location>
</feature>
<evidence type="ECO:0000256" key="3">
    <source>
        <dbReference type="ARBA" id="ARBA00022475"/>
    </source>
</evidence>
<feature type="transmembrane region" description="Helical" evidence="8">
    <location>
        <begin position="117"/>
        <end position="138"/>
    </location>
</feature>
<sequence length="492" mass="50396">MAGTTEDAGRPAVAEQATPAPPSAPPEGEPPPGERPGGERPEGGRPGGERPEGGRPGGEQPPGEHRLTVRGFWGALPVTGRWLLSTTAVSTLGRGMTLPFTIIYVHEVRGIDLDVAGLLMGLIAAVALVVTGPVGALIDRLGARVVVIWGHVAQLVGAVVLAFATTLPTFVLAFTLLGVSFGVGWPGFNALISSIVSGPLRTQFFGVNFALVNLGIGVGGIISGFLTDVDRPVTFTAIFLADAVCVLVPIALLLVPLRHVAGRPVAALPTVDGVGGPASAEGGGYLAILRNPAVVWITGLTFLSSFVGYGQMEAGFPAFAREVSEVSTRTIGLAFAANTAVIVGLQFFVLRVIEGHRRTRVFLGLVALWVAAWLVLGATGLVAGTLAAAAGVILFHVLFGLGETMLQPTVPAIVNDLASDRDRGRFNAVSAGAFQAGAITAPVVAGLLLDRELGGVFILVLVGCLGGVAVLALALERRISPAVNGILADPHA</sequence>
<dbReference type="PANTHER" id="PTHR23517:SF2">
    <property type="entry name" value="MULTIDRUG RESISTANCE PROTEIN MDTH"/>
    <property type="match status" value="1"/>
</dbReference>
<evidence type="ECO:0000256" key="6">
    <source>
        <dbReference type="ARBA" id="ARBA00023136"/>
    </source>
</evidence>
<keyword evidence="5 8" id="KW-1133">Transmembrane helix</keyword>
<gene>
    <name evidence="10" type="ORF">GCM10023168_02360</name>
</gene>
<organism evidence="10 11">
    <name type="scientific">Fodinibacter luteus</name>
    <dbReference type="NCBI Taxonomy" id="552064"/>
    <lineage>
        <taxon>Bacteria</taxon>
        <taxon>Bacillati</taxon>
        <taxon>Actinomycetota</taxon>
        <taxon>Actinomycetes</taxon>
        <taxon>Micrococcales</taxon>
        <taxon>Intrasporangiaceae</taxon>
        <taxon>Fodinibacter (ex Wang et al. 2009)</taxon>
    </lineage>
</organism>
<dbReference type="InterPro" id="IPR036259">
    <property type="entry name" value="MFS_trans_sf"/>
</dbReference>
<accession>A0ABP8JX12</accession>
<evidence type="ECO:0000256" key="5">
    <source>
        <dbReference type="ARBA" id="ARBA00022989"/>
    </source>
</evidence>
<dbReference type="Gene3D" id="1.20.1250.20">
    <property type="entry name" value="MFS general substrate transporter like domains"/>
    <property type="match status" value="1"/>
</dbReference>
<feature type="transmembrane region" description="Helical" evidence="8">
    <location>
        <begin position="170"/>
        <end position="192"/>
    </location>
</feature>
<feature type="transmembrane region" description="Helical" evidence="8">
    <location>
        <begin position="233"/>
        <end position="255"/>
    </location>
</feature>
<dbReference type="Pfam" id="PF07690">
    <property type="entry name" value="MFS_1"/>
    <property type="match status" value="1"/>
</dbReference>
<feature type="transmembrane region" description="Helical" evidence="8">
    <location>
        <begin position="388"/>
        <end position="406"/>
    </location>
</feature>
<feature type="transmembrane region" description="Helical" evidence="8">
    <location>
        <begin position="204"/>
        <end position="227"/>
    </location>
</feature>
<dbReference type="InterPro" id="IPR011701">
    <property type="entry name" value="MFS"/>
</dbReference>
<feature type="domain" description="Major facilitator superfamily (MFS) profile" evidence="9">
    <location>
        <begin position="66"/>
        <end position="478"/>
    </location>
</feature>
<feature type="transmembrane region" description="Helical" evidence="8">
    <location>
        <begin position="362"/>
        <end position="382"/>
    </location>
</feature>
<comment type="caution">
    <text evidence="10">The sequence shown here is derived from an EMBL/GenBank/DDBJ whole genome shotgun (WGS) entry which is preliminary data.</text>
</comment>
<dbReference type="InterPro" id="IPR020846">
    <property type="entry name" value="MFS_dom"/>
</dbReference>
<comment type="subcellular location">
    <subcellularLocation>
        <location evidence="1">Cell membrane</location>
        <topology evidence="1">Multi-pass membrane protein</topology>
    </subcellularLocation>
</comment>
<feature type="compositionally biased region" description="Basic and acidic residues" evidence="7">
    <location>
        <begin position="36"/>
        <end position="53"/>
    </location>
</feature>
<reference evidence="11" key="1">
    <citation type="journal article" date="2019" name="Int. J. Syst. Evol. Microbiol.">
        <title>The Global Catalogue of Microorganisms (GCM) 10K type strain sequencing project: providing services to taxonomists for standard genome sequencing and annotation.</title>
        <authorList>
            <consortium name="The Broad Institute Genomics Platform"/>
            <consortium name="The Broad Institute Genome Sequencing Center for Infectious Disease"/>
            <person name="Wu L."/>
            <person name="Ma J."/>
        </authorList>
    </citation>
    <scope>NUCLEOTIDE SEQUENCE [LARGE SCALE GENOMIC DNA]</scope>
    <source>
        <strain evidence="11">JCM 17809</strain>
    </source>
</reference>
<dbReference type="SUPFAM" id="SSF103473">
    <property type="entry name" value="MFS general substrate transporter"/>
    <property type="match status" value="1"/>
</dbReference>